<dbReference type="InterPro" id="IPR000182">
    <property type="entry name" value="GNAT_dom"/>
</dbReference>
<dbReference type="Gene3D" id="3.40.630.30">
    <property type="match status" value="1"/>
</dbReference>
<protein>
    <recommendedName>
        <fullName evidence="1">N-acetyltransferase domain-containing protein</fullName>
    </recommendedName>
</protein>
<name>A0A0D7CP72_9ACTN</name>
<evidence type="ECO:0000313" key="3">
    <source>
        <dbReference type="Proteomes" id="UP000032458"/>
    </source>
</evidence>
<dbReference type="SUPFAM" id="SSF55729">
    <property type="entry name" value="Acyl-CoA N-acyltransferases (Nat)"/>
    <property type="match status" value="1"/>
</dbReference>
<dbReference type="AlphaFoldDB" id="A0A0D7CP72"/>
<accession>A0A0D7CP72</accession>
<evidence type="ECO:0000313" key="2">
    <source>
        <dbReference type="EMBL" id="KIZ17846.1"/>
    </source>
</evidence>
<proteinExistence type="predicted"/>
<dbReference type="InterPro" id="IPR016181">
    <property type="entry name" value="Acyl_CoA_acyltransferase"/>
</dbReference>
<dbReference type="PROSITE" id="PS51186">
    <property type="entry name" value="GNAT"/>
    <property type="match status" value="1"/>
</dbReference>
<gene>
    <name evidence="2" type="ORF">SNA_11305</name>
</gene>
<evidence type="ECO:0000259" key="1">
    <source>
        <dbReference type="PROSITE" id="PS51186"/>
    </source>
</evidence>
<dbReference type="Proteomes" id="UP000032458">
    <property type="component" value="Unassembled WGS sequence"/>
</dbReference>
<dbReference type="PATRIC" id="fig|1240678.4.peg.2373"/>
<keyword evidence="3" id="KW-1185">Reference proteome</keyword>
<sequence>MREAARTAAEASFERISLNVEPTNPARALYQEEGFTTVKSRPDDQSMVKFLSVRPRGEGLGKP</sequence>
<organism evidence="2 3">
    <name type="scientific">Streptomyces natalensis ATCC 27448</name>
    <dbReference type="NCBI Taxonomy" id="1240678"/>
    <lineage>
        <taxon>Bacteria</taxon>
        <taxon>Bacillati</taxon>
        <taxon>Actinomycetota</taxon>
        <taxon>Actinomycetes</taxon>
        <taxon>Kitasatosporales</taxon>
        <taxon>Streptomycetaceae</taxon>
        <taxon>Streptomyces</taxon>
    </lineage>
</organism>
<comment type="caution">
    <text evidence="2">The sequence shown here is derived from an EMBL/GenBank/DDBJ whole genome shotgun (WGS) entry which is preliminary data.</text>
</comment>
<dbReference type="GO" id="GO:0016747">
    <property type="term" value="F:acyltransferase activity, transferring groups other than amino-acyl groups"/>
    <property type="evidence" value="ECO:0007669"/>
    <property type="project" value="InterPro"/>
</dbReference>
<dbReference type="EMBL" id="JRKI01000016">
    <property type="protein sequence ID" value="KIZ17846.1"/>
    <property type="molecule type" value="Genomic_DNA"/>
</dbReference>
<feature type="domain" description="N-acetyltransferase" evidence="1">
    <location>
        <begin position="1"/>
        <end position="52"/>
    </location>
</feature>
<reference evidence="2 3" key="1">
    <citation type="submission" date="2014-09" db="EMBL/GenBank/DDBJ databases">
        <title>Draft genome sequence of Streptomyces natalensis ATCC 27448, producer of the antifungal pimaricin.</title>
        <authorList>
            <person name="Mendes M.V."/>
            <person name="Beites T."/>
            <person name="Pires S."/>
            <person name="Santos C.L."/>
            <person name="Moradas-Ferreira P."/>
        </authorList>
    </citation>
    <scope>NUCLEOTIDE SEQUENCE [LARGE SCALE GENOMIC DNA]</scope>
    <source>
        <strain evidence="2 3">ATCC 27448</strain>
    </source>
</reference>